<evidence type="ECO:0000313" key="4">
    <source>
        <dbReference type="EMBL" id="PST37763.1"/>
    </source>
</evidence>
<feature type="transmembrane region" description="Helical" evidence="2">
    <location>
        <begin position="210"/>
        <end position="233"/>
    </location>
</feature>
<feature type="transmembrane region" description="Helical" evidence="2">
    <location>
        <begin position="144"/>
        <end position="161"/>
    </location>
</feature>
<feature type="transmembrane region" description="Helical" evidence="2">
    <location>
        <begin position="29"/>
        <end position="48"/>
    </location>
</feature>
<organism evidence="4 5">
    <name type="scientific">Clostridium fessum</name>
    <dbReference type="NCBI Taxonomy" id="2126740"/>
    <lineage>
        <taxon>Bacteria</taxon>
        <taxon>Bacillati</taxon>
        <taxon>Bacillota</taxon>
        <taxon>Clostridia</taxon>
        <taxon>Eubacteriales</taxon>
        <taxon>Clostridiaceae</taxon>
        <taxon>Clostridium</taxon>
    </lineage>
</organism>
<protein>
    <recommendedName>
        <fullName evidence="3">EamA domain-containing protein</fullName>
    </recommendedName>
</protein>
<dbReference type="InterPro" id="IPR000620">
    <property type="entry name" value="EamA_dom"/>
</dbReference>
<keyword evidence="2" id="KW-0812">Transmembrane</keyword>
<reference evidence="4 5" key="1">
    <citation type="submission" date="2018-03" db="EMBL/GenBank/DDBJ databases">
        <title>Lachnoclostridium SNUG30386 gen.nov., sp.nov., isolated from human faeces.</title>
        <authorList>
            <person name="Seo B."/>
            <person name="Jeon K."/>
            <person name="Ko G."/>
        </authorList>
    </citation>
    <scope>NUCLEOTIDE SEQUENCE [LARGE SCALE GENOMIC DNA]</scope>
    <source>
        <strain evidence="4 5">SNUG30386</strain>
    </source>
</reference>
<comment type="caution">
    <text evidence="4">The sequence shown here is derived from an EMBL/GenBank/DDBJ whole genome shotgun (WGS) entry which is preliminary data.</text>
</comment>
<comment type="similarity">
    <text evidence="1">Belongs to the EamA transporter family.</text>
</comment>
<evidence type="ECO:0000256" key="1">
    <source>
        <dbReference type="ARBA" id="ARBA00007362"/>
    </source>
</evidence>
<feature type="transmembrane region" description="Helical" evidence="2">
    <location>
        <begin position="181"/>
        <end position="198"/>
    </location>
</feature>
<name>A0A2T3FR62_9CLOT</name>
<dbReference type="GeneID" id="79839258"/>
<dbReference type="RefSeq" id="WP_107000806.1">
    <property type="nucleotide sequence ID" value="NZ_DBFCBK010000001.1"/>
</dbReference>
<dbReference type="Gene3D" id="1.10.3730.20">
    <property type="match status" value="2"/>
</dbReference>
<evidence type="ECO:0000256" key="2">
    <source>
        <dbReference type="SAM" id="Phobius"/>
    </source>
</evidence>
<sequence length="285" mass="30787">MIYLIFAILFSASLALALRISETFSDNRYGILVGNYVTCLVVAFILLPDKNIFAAGSRTAVLTGIVNGFLFTGNLVLMQKCIRENGAVLSSAFAKLGIVIPVTASILFLGEIPTLFQLVGIVLVIVAIWVINSEGDRGCGRRRRMGSAGLLLVLFVVSGMADGMSKVTERIGERRFDALFLFYTFLTALVLTVVLAFLEQQRTRRKIGKMDFLSGVAVGFPNYFSTSLLLASVSRLPAFIVYPSFSVGTILVVSFVSVLVLGDPISRRQIGGCGIILVALALLNL</sequence>
<dbReference type="SUPFAM" id="SSF103481">
    <property type="entry name" value="Multidrug resistance efflux transporter EmrE"/>
    <property type="match status" value="2"/>
</dbReference>
<feature type="transmembrane region" description="Helical" evidence="2">
    <location>
        <begin position="87"/>
        <end position="109"/>
    </location>
</feature>
<feature type="transmembrane region" description="Helical" evidence="2">
    <location>
        <begin position="239"/>
        <end position="261"/>
    </location>
</feature>
<keyword evidence="2" id="KW-0472">Membrane</keyword>
<dbReference type="GO" id="GO:0016020">
    <property type="term" value="C:membrane"/>
    <property type="evidence" value="ECO:0007669"/>
    <property type="project" value="InterPro"/>
</dbReference>
<dbReference type="Pfam" id="PF00892">
    <property type="entry name" value="EamA"/>
    <property type="match status" value="1"/>
</dbReference>
<feature type="domain" description="EamA" evidence="3">
    <location>
        <begin position="154"/>
        <end position="284"/>
    </location>
</feature>
<keyword evidence="2" id="KW-1133">Transmembrane helix</keyword>
<proteinExistence type="inferred from homology"/>
<gene>
    <name evidence="4" type="ORF">C7U56_07810</name>
</gene>
<keyword evidence="5" id="KW-1185">Reference proteome</keyword>
<evidence type="ECO:0000259" key="3">
    <source>
        <dbReference type="Pfam" id="PF00892"/>
    </source>
</evidence>
<dbReference type="AlphaFoldDB" id="A0A2T3FR62"/>
<dbReference type="Proteomes" id="UP000241048">
    <property type="component" value="Unassembled WGS sequence"/>
</dbReference>
<feature type="transmembrane region" description="Helical" evidence="2">
    <location>
        <begin position="115"/>
        <end position="132"/>
    </location>
</feature>
<dbReference type="EMBL" id="PYLO01000002">
    <property type="protein sequence ID" value="PST37763.1"/>
    <property type="molecule type" value="Genomic_DNA"/>
</dbReference>
<accession>A0A2T3FR62</accession>
<dbReference type="InterPro" id="IPR037185">
    <property type="entry name" value="EmrE-like"/>
</dbReference>
<evidence type="ECO:0000313" key="5">
    <source>
        <dbReference type="Proteomes" id="UP000241048"/>
    </source>
</evidence>